<evidence type="ECO:0000313" key="2">
    <source>
        <dbReference type="EnsemblMetazoa" id="ISCW011203-PA"/>
    </source>
</evidence>
<dbReference type="Gene3D" id="3.40.50.12780">
    <property type="entry name" value="N-terminal domain of ligase-like"/>
    <property type="match status" value="1"/>
</dbReference>
<evidence type="ECO:0000313" key="1">
    <source>
        <dbReference type="EMBL" id="EEC14222.1"/>
    </source>
</evidence>
<gene>
    <name evidence="1" type="ORF">IscW_ISCW011203</name>
</gene>
<dbReference type="EnsemblMetazoa" id="ISCW011203-RA">
    <property type="protein sequence ID" value="ISCW011203-PA"/>
    <property type="gene ID" value="ISCW011203"/>
</dbReference>
<evidence type="ECO:0000313" key="3">
    <source>
        <dbReference type="Proteomes" id="UP000001555"/>
    </source>
</evidence>
<dbReference type="InterPro" id="IPR042099">
    <property type="entry name" value="ANL_N_sf"/>
</dbReference>
<organism>
    <name type="scientific">Ixodes scapularis</name>
    <name type="common">Black-legged tick</name>
    <name type="synonym">Deer tick</name>
    <dbReference type="NCBI Taxonomy" id="6945"/>
    <lineage>
        <taxon>Eukaryota</taxon>
        <taxon>Metazoa</taxon>
        <taxon>Ecdysozoa</taxon>
        <taxon>Arthropoda</taxon>
        <taxon>Chelicerata</taxon>
        <taxon>Arachnida</taxon>
        <taxon>Acari</taxon>
        <taxon>Parasitiformes</taxon>
        <taxon>Ixodida</taxon>
        <taxon>Ixodoidea</taxon>
        <taxon>Ixodidae</taxon>
        <taxon>Ixodinae</taxon>
        <taxon>Ixodes</taxon>
    </lineage>
</organism>
<dbReference type="Proteomes" id="UP000001555">
    <property type="component" value="Unassembled WGS sequence"/>
</dbReference>
<proteinExistence type="predicted"/>
<dbReference type="SUPFAM" id="SSF56801">
    <property type="entry name" value="Acetyl-CoA synthetase-like"/>
    <property type="match status" value="1"/>
</dbReference>
<dbReference type="EMBL" id="ABJB010491432">
    <property type="status" value="NOT_ANNOTATED_CDS"/>
    <property type="molecule type" value="Genomic_DNA"/>
</dbReference>
<dbReference type="OrthoDB" id="10253869at2759"/>
<protein>
    <submittedName>
        <fullName evidence="1 2">Uncharacterized protein</fullName>
    </submittedName>
</protein>
<accession>B7Q5V0</accession>
<dbReference type="InParanoid" id="B7Q5V0"/>
<dbReference type="VEuPathDB" id="VectorBase:ISCP_024484"/>
<dbReference type="HOGENOM" id="CLU_2515169_0_0_1"/>
<dbReference type="PaxDb" id="6945-B7Q5V0"/>
<dbReference type="VEuPathDB" id="VectorBase:ISCW011203"/>
<dbReference type="EMBL" id="DS863357">
    <property type="protein sequence ID" value="EEC14222.1"/>
    <property type="molecule type" value="Genomic_DNA"/>
</dbReference>
<keyword evidence="3" id="KW-1185">Reference proteome</keyword>
<sequence>MLRKLSEHVELTGVTLDTVKKIVFTGGCISTTLGRKIRSQFSLECFRNMYGLSEALSPACIPCWDETDFDNIGFPASLVQFKVSS</sequence>
<dbReference type="VEuPathDB" id="VectorBase:ISCI011203"/>
<name>B7Q5V0_IXOSC</name>
<dbReference type="AlphaFoldDB" id="B7Q5V0"/>
<reference evidence="1 3" key="1">
    <citation type="submission" date="2008-03" db="EMBL/GenBank/DDBJ databases">
        <title>Annotation of Ixodes scapularis.</title>
        <authorList>
            <consortium name="Ixodes scapularis Genome Project Consortium"/>
            <person name="Caler E."/>
            <person name="Hannick L.I."/>
            <person name="Bidwell S."/>
            <person name="Joardar V."/>
            <person name="Thiagarajan M."/>
            <person name="Amedeo P."/>
            <person name="Galinsky K.J."/>
            <person name="Schobel S."/>
            <person name="Inman J."/>
            <person name="Hostetler J."/>
            <person name="Miller J."/>
            <person name="Hammond M."/>
            <person name="Megy K."/>
            <person name="Lawson D."/>
            <person name="Kodira C."/>
            <person name="Sutton G."/>
            <person name="Meyer J."/>
            <person name="Hill C.A."/>
            <person name="Birren B."/>
            <person name="Nene V."/>
            <person name="Collins F."/>
            <person name="Alarcon-Chaidez F."/>
            <person name="Wikel S."/>
            <person name="Strausberg R."/>
        </authorList>
    </citation>
    <scope>NUCLEOTIDE SEQUENCE [LARGE SCALE GENOMIC DNA]</scope>
    <source>
        <strain evidence="3">Wikel</strain>
        <strain evidence="1">Wikel colony</strain>
    </source>
</reference>
<reference evidence="2" key="2">
    <citation type="submission" date="2020-05" db="UniProtKB">
        <authorList>
            <consortium name="EnsemblMetazoa"/>
        </authorList>
    </citation>
    <scope>IDENTIFICATION</scope>
    <source>
        <strain evidence="2">wikel</strain>
    </source>
</reference>